<evidence type="ECO:0000313" key="9">
    <source>
        <dbReference type="Proteomes" id="UP001174677"/>
    </source>
</evidence>
<evidence type="ECO:0000256" key="2">
    <source>
        <dbReference type="ARBA" id="ARBA00023015"/>
    </source>
</evidence>
<keyword evidence="3" id="KW-0238">DNA-binding</keyword>
<dbReference type="PROSITE" id="PS50811">
    <property type="entry name" value="WRKY"/>
    <property type="match status" value="1"/>
</dbReference>
<gene>
    <name evidence="8" type="ORF">P3X46_025881</name>
</gene>
<evidence type="ECO:0000256" key="6">
    <source>
        <dbReference type="SAM" id="MobiDB-lite"/>
    </source>
</evidence>
<dbReference type="Pfam" id="PF03106">
    <property type="entry name" value="WRKY"/>
    <property type="match status" value="1"/>
</dbReference>
<comment type="subcellular location">
    <subcellularLocation>
        <location evidence="1">Nucleus</location>
    </subcellularLocation>
</comment>
<evidence type="ECO:0000256" key="3">
    <source>
        <dbReference type="ARBA" id="ARBA00023125"/>
    </source>
</evidence>
<dbReference type="Gene3D" id="2.20.25.80">
    <property type="entry name" value="WRKY domain"/>
    <property type="match status" value="1"/>
</dbReference>
<organism evidence="8 9">
    <name type="scientific">Hevea brasiliensis</name>
    <name type="common">Para rubber tree</name>
    <name type="synonym">Siphonia brasiliensis</name>
    <dbReference type="NCBI Taxonomy" id="3981"/>
    <lineage>
        <taxon>Eukaryota</taxon>
        <taxon>Viridiplantae</taxon>
        <taxon>Streptophyta</taxon>
        <taxon>Embryophyta</taxon>
        <taxon>Tracheophyta</taxon>
        <taxon>Spermatophyta</taxon>
        <taxon>Magnoliopsida</taxon>
        <taxon>eudicotyledons</taxon>
        <taxon>Gunneridae</taxon>
        <taxon>Pentapetalae</taxon>
        <taxon>rosids</taxon>
        <taxon>fabids</taxon>
        <taxon>Malpighiales</taxon>
        <taxon>Euphorbiaceae</taxon>
        <taxon>Crotonoideae</taxon>
        <taxon>Micrandreae</taxon>
        <taxon>Hevea</taxon>
    </lineage>
</organism>
<dbReference type="SUPFAM" id="SSF118290">
    <property type="entry name" value="WRKY DNA-binding domain"/>
    <property type="match status" value="1"/>
</dbReference>
<keyword evidence="4" id="KW-0804">Transcription</keyword>
<evidence type="ECO:0000256" key="1">
    <source>
        <dbReference type="ARBA" id="ARBA00004123"/>
    </source>
</evidence>
<keyword evidence="2" id="KW-0805">Transcription regulation</keyword>
<dbReference type="Proteomes" id="UP001174677">
    <property type="component" value="Chromosome 14"/>
</dbReference>
<reference evidence="8" key="1">
    <citation type="journal article" date="2023" name="Plant Biotechnol. J.">
        <title>Chromosome-level wild Hevea brasiliensis genome provides new tools for genomic-assisted breeding and valuable loci to elevate rubber yield.</title>
        <authorList>
            <person name="Cheng H."/>
            <person name="Song X."/>
            <person name="Hu Y."/>
            <person name="Wu T."/>
            <person name="Yang Q."/>
            <person name="An Z."/>
            <person name="Feng S."/>
            <person name="Deng Z."/>
            <person name="Wu W."/>
            <person name="Zeng X."/>
            <person name="Tu M."/>
            <person name="Wang X."/>
            <person name="Huang H."/>
        </authorList>
    </citation>
    <scope>NUCLEOTIDE SEQUENCE</scope>
    <source>
        <strain evidence="8">MT/VB/25A 57/8</strain>
    </source>
</reference>
<feature type="region of interest" description="Disordered" evidence="6">
    <location>
        <begin position="87"/>
        <end position="108"/>
    </location>
</feature>
<feature type="domain" description="WRKY" evidence="7">
    <location>
        <begin position="121"/>
        <end position="184"/>
    </location>
</feature>
<evidence type="ECO:0000256" key="5">
    <source>
        <dbReference type="ARBA" id="ARBA00023242"/>
    </source>
</evidence>
<evidence type="ECO:0000256" key="4">
    <source>
        <dbReference type="ARBA" id="ARBA00023163"/>
    </source>
</evidence>
<proteinExistence type="predicted"/>
<name>A0ABQ9L8T6_HEVBR</name>
<accession>A0ABQ9L8T6</accession>
<dbReference type="PANTHER" id="PTHR31282">
    <property type="entry name" value="WRKY TRANSCRIPTION FACTOR 21-RELATED"/>
    <property type="match status" value="1"/>
</dbReference>
<keyword evidence="5" id="KW-0539">Nucleus</keyword>
<sequence>MATPWPENLSTNRVRVIKVLAQGQESATHLQLLLKKPYGEDVFLLADKLVVKIMRSFTEALSLLTSSDFVEILQNQTTSQVDSVCCDDRRSRDSGESKKRPTAKDRRGCYKRKKTSQSFITASSTIEDGYAWRKYGQKEILNAKYPRSYFRCTHKYDHGCKATKQVQRMEEDPQMYRTTYIGHHTCRDILKAPQIIATPDSVSDPWESYMLTSDSNIPTQLDHQRTTIKQEHKEETPLSDLTDNLSSLDPIMWKDLVSFESSAEPAADHYRAVASTTMCTEATSQSDDMDLVVKSIDFDSDFQFDESEFNYLS</sequence>
<protein>
    <recommendedName>
        <fullName evidence="7">WRKY domain-containing protein</fullName>
    </recommendedName>
</protein>
<dbReference type="EMBL" id="JARPOI010000014">
    <property type="protein sequence ID" value="KAJ9160483.1"/>
    <property type="molecule type" value="Genomic_DNA"/>
</dbReference>
<dbReference type="InterPro" id="IPR036576">
    <property type="entry name" value="WRKY_dom_sf"/>
</dbReference>
<evidence type="ECO:0000259" key="7">
    <source>
        <dbReference type="PROSITE" id="PS50811"/>
    </source>
</evidence>
<dbReference type="SMART" id="SM00774">
    <property type="entry name" value="WRKY"/>
    <property type="match status" value="1"/>
</dbReference>
<keyword evidence="9" id="KW-1185">Reference proteome</keyword>
<dbReference type="InterPro" id="IPR044810">
    <property type="entry name" value="WRKY_plant"/>
</dbReference>
<comment type="caution">
    <text evidence="8">The sequence shown here is derived from an EMBL/GenBank/DDBJ whole genome shotgun (WGS) entry which is preliminary data.</text>
</comment>
<evidence type="ECO:0000313" key="8">
    <source>
        <dbReference type="EMBL" id="KAJ9160483.1"/>
    </source>
</evidence>
<dbReference type="InterPro" id="IPR003657">
    <property type="entry name" value="WRKY_dom"/>
</dbReference>